<dbReference type="AlphaFoldDB" id="A0A538U224"/>
<dbReference type="Proteomes" id="UP000319836">
    <property type="component" value="Unassembled WGS sequence"/>
</dbReference>
<accession>A0A538U224</accession>
<protein>
    <submittedName>
        <fullName evidence="1">Uncharacterized protein</fullName>
    </submittedName>
</protein>
<gene>
    <name evidence="1" type="ORF">E6K80_10190</name>
</gene>
<evidence type="ECO:0000313" key="2">
    <source>
        <dbReference type="Proteomes" id="UP000319836"/>
    </source>
</evidence>
<sequence>MSVRSRVVGLALFASAMGWLEAVVVVYLRALVGLAQGQSMPSAPEIMARFHTFPWLLPIEQGREAATMVMLGAVAWLAGMDAARGSACS</sequence>
<dbReference type="EMBL" id="VBPA01000254">
    <property type="protein sequence ID" value="TMQ69913.1"/>
    <property type="molecule type" value="Genomic_DNA"/>
</dbReference>
<reference evidence="1 2" key="1">
    <citation type="journal article" date="2019" name="Nat. Microbiol.">
        <title>Mediterranean grassland soil C-N compound turnover is dependent on rainfall and depth, and is mediated by genomically divergent microorganisms.</title>
        <authorList>
            <person name="Diamond S."/>
            <person name="Andeer P.F."/>
            <person name="Li Z."/>
            <person name="Crits-Christoph A."/>
            <person name="Burstein D."/>
            <person name="Anantharaman K."/>
            <person name="Lane K.R."/>
            <person name="Thomas B.C."/>
            <person name="Pan C."/>
            <person name="Northen T.R."/>
            <person name="Banfield J.F."/>
        </authorList>
    </citation>
    <scope>NUCLEOTIDE SEQUENCE [LARGE SCALE GENOMIC DNA]</scope>
    <source>
        <strain evidence="1">WS_10</strain>
    </source>
</reference>
<name>A0A538U224_UNCEI</name>
<evidence type="ECO:0000313" key="1">
    <source>
        <dbReference type="EMBL" id="TMQ69913.1"/>
    </source>
</evidence>
<organism evidence="1 2">
    <name type="scientific">Eiseniibacteriota bacterium</name>
    <dbReference type="NCBI Taxonomy" id="2212470"/>
    <lineage>
        <taxon>Bacteria</taxon>
        <taxon>Candidatus Eiseniibacteriota</taxon>
    </lineage>
</organism>
<proteinExistence type="predicted"/>
<comment type="caution">
    <text evidence="1">The sequence shown here is derived from an EMBL/GenBank/DDBJ whole genome shotgun (WGS) entry which is preliminary data.</text>
</comment>